<evidence type="ECO:0000313" key="2">
    <source>
        <dbReference type="Proteomes" id="UP001225034"/>
    </source>
</evidence>
<dbReference type="RefSeq" id="WP_306985711.1">
    <property type="nucleotide sequence ID" value="NZ_JAUSUA010000008.1"/>
</dbReference>
<organism evidence="1 2">
    <name type="scientific">Alkalicoccobacillus murimartini</name>
    <dbReference type="NCBI Taxonomy" id="171685"/>
    <lineage>
        <taxon>Bacteria</taxon>
        <taxon>Bacillati</taxon>
        <taxon>Bacillota</taxon>
        <taxon>Bacilli</taxon>
        <taxon>Bacillales</taxon>
        <taxon>Bacillaceae</taxon>
        <taxon>Alkalicoccobacillus</taxon>
    </lineage>
</organism>
<evidence type="ECO:0000313" key="1">
    <source>
        <dbReference type="EMBL" id="MDQ0209103.1"/>
    </source>
</evidence>
<protein>
    <submittedName>
        <fullName evidence="1">Uncharacterized protein</fullName>
    </submittedName>
</protein>
<comment type="caution">
    <text evidence="1">The sequence shown here is derived from an EMBL/GenBank/DDBJ whole genome shotgun (WGS) entry which is preliminary data.</text>
</comment>
<dbReference type="Proteomes" id="UP001225034">
    <property type="component" value="Unassembled WGS sequence"/>
</dbReference>
<keyword evidence="2" id="KW-1185">Reference proteome</keyword>
<reference evidence="1 2" key="1">
    <citation type="submission" date="2023-07" db="EMBL/GenBank/DDBJ databases">
        <title>Genomic Encyclopedia of Type Strains, Phase IV (KMG-IV): sequencing the most valuable type-strain genomes for metagenomic binning, comparative biology and taxonomic classification.</title>
        <authorList>
            <person name="Goeker M."/>
        </authorList>
    </citation>
    <scope>NUCLEOTIDE SEQUENCE [LARGE SCALE GENOMIC DNA]</scope>
    <source>
        <strain evidence="1 2">DSM 19154</strain>
    </source>
</reference>
<accession>A0ABT9YMK5</accession>
<sequence length="131" mass="15129">MKETNMNINIEFFQGNLIKAIGSGVYEISVEKNNKIKALYIGESVFVLVRCAAHLFELYKNPKYFGFYKEQIEDSSVTLRFSLIESNDDKVSRKKRELELIKQKEPLSQSGISDNQKKIEDKISALKNFLN</sequence>
<proteinExistence type="predicted"/>
<gene>
    <name evidence="1" type="ORF">J2S05_003938</name>
</gene>
<name>A0ABT9YMK5_9BACI</name>
<dbReference type="EMBL" id="JAUSUA010000008">
    <property type="protein sequence ID" value="MDQ0209103.1"/>
    <property type="molecule type" value="Genomic_DNA"/>
</dbReference>